<evidence type="ECO:0000256" key="3">
    <source>
        <dbReference type="SAM" id="Phobius"/>
    </source>
</evidence>
<dbReference type="Proteomes" id="UP000707535">
    <property type="component" value="Unassembled WGS sequence"/>
</dbReference>
<dbReference type="Proteomes" id="UP000051491">
    <property type="component" value="Unassembled WGS sequence"/>
</dbReference>
<feature type="transmembrane region" description="Helical" evidence="3">
    <location>
        <begin position="194"/>
        <end position="218"/>
    </location>
</feature>
<accession>A0A0R2JVK2</accession>
<feature type="transmembrane region" description="Helical" evidence="3">
    <location>
        <begin position="224"/>
        <end position="248"/>
    </location>
</feature>
<feature type="domain" description="NADPH-dependent FMN reductase-like" evidence="4">
    <location>
        <begin position="1"/>
        <end position="98"/>
    </location>
</feature>
<comment type="caution">
    <text evidence="6">The sequence shown here is derived from an EMBL/GenBank/DDBJ whole genome shotgun (WGS) entry which is preliminary data.</text>
</comment>
<keyword evidence="3" id="KW-0812">Transmembrane</keyword>
<dbReference type="RefSeq" id="WP_010497375.1">
    <property type="nucleotide sequence ID" value="NZ_JBHUGU010000002.1"/>
</dbReference>
<evidence type="ECO:0000256" key="2">
    <source>
        <dbReference type="ARBA" id="ARBA00022643"/>
    </source>
</evidence>
<keyword evidence="1" id="KW-0285">Flavoprotein</keyword>
<reference evidence="6 7" key="1">
    <citation type="journal article" date="2015" name="Genome Announc.">
        <title>Expanding the biotechnology potential of lactobacilli through comparative genomics of 213 strains and associated genera.</title>
        <authorList>
            <person name="Sun Z."/>
            <person name="Harris H.M."/>
            <person name="McCann A."/>
            <person name="Guo C."/>
            <person name="Argimon S."/>
            <person name="Zhang W."/>
            <person name="Yang X."/>
            <person name="Jeffery I.B."/>
            <person name="Cooney J.C."/>
            <person name="Kagawa T.F."/>
            <person name="Liu W."/>
            <person name="Song Y."/>
            <person name="Salvetti E."/>
            <person name="Wrobel A."/>
            <person name="Rasinkangas P."/>
            <person name="Parkhill J."/>
            <person name="Rea M.C."/>
            <person name="O'Sullivan O."/>
            <person name="Ritari J."/>
            <person name="Douillard F.P."/>
            <person name="Paul Ross R."/>
            <person name="Yang R."/>
            <person name="Briner A.E."/>
            <person name="Felis G.E."/>
            <person name="de Vos W.M."/>
            <person name="Barrangou R."/>
            <person name="Klaenhammer T.R."/>
            <person name="Caufield P.W."/>
            <person name="Cui Y."/>
            <person name="Zhang H."/>
            <person name="O'Toole P.W."/>
        </authorList>
    </citation>
    <scope>NUCLEOTIDE SEQUENCE [LARGE SCALE GENOMIC DNA]</scope>
    <source>
        <strain evidence="6 7">DSM 15353</strain>
    </source>
</reference>
<evidence type="ECO:0000313" key="5">
    <source>
        <dbReference type="EMBL" id="HJE97386.1"/>
    </source>
</evidence>
<dbReference type="SUPFAM" id="SSF52218">
    <property type="entry name" value="Flavoproteins"/>
    <property type="match status" value="1"/>
</dbReference>
<sequence>MKVLGILGSHRRDGVTAKLVDAVLQGVDPANKTEIIYLEDYDFKPDTYERKDPVLDELEGKLLESDVWIIAAPTYWRSLAGKMKDFFDCLRQRLVRFDKQGETHPDRFKNKHYLSITDCYTGTFENWVTGVTDQSLRTIDQVMSAAGVIKVNEIVMTNTWGIQELPAAKKSECLKRGQQLSSVQKRDDSTVKRYIQLFFMVAIMALAAMGIQVGLGLFPKTHFWLSYSSFVVIFFALLAGILHFATYVKHRRK</sequence>
<reference evidence="5" key="2">
    <citation type="journal article" date="2021" name="PeerJ">
        <title>Extensive microbial diversity within the chicken gut microbiome revealed by metagenomics and culture.</title>
        <authorList>
            <person name="Gilroy R."/>
            <person name="Ravi A."/>
            <person name="Getino M."/>
            <person name="Pursley I."/>
            <person name="Horton D.L."/>
            <person name="Alikhan N.F."/>
            <person name="Baker D."/>
            <person name="Gharbi K."/>
            <person name="Hall N."/>
            <person name="Watson M."/>
            <person name="Adriaenssens E.M."/>
            <person name="Foster-Nyarko E."/>
            <person name="Jarju S."/>
            <person name="Secka A."/>
            <person name="Antonio M."/>
            <person name="Oren A."/>
            <person name="Chaudhuri R.R."/>
            <person name="La Ragione R."/>
            <person name="Hildebrand F."/>
            <person name="Pallen M.J."/>
        </authorList>
    </citation>
    <scope>NUCLEOTIDE SEQUENCE</scope>
    <source>
        <strain evidence="5">CHK174-6876</strain>
    </source>
</reference>
<dbReference type="PATRIC" id="fig|89059.3.peg.2343"/>
<dbReference type="InterPro" id="IPR005025">
    <property type="entry name" value="FMN_Rdtase-like_dom"/>
</dbReference>
<dbReference type="PANTHER" id="PTHR43278">
    <property type="entry name" value="NAD(P)H-DEPENDENT FMN-CONTAINING OXIDOREDUCTASE YWQN-RELATED"/>
    <property type="match status" value="1"/>
</dbReference>
<name>A0A0R2JVK2_9LACO</name>
<dbReference type="Pfam" id="PF03358">
    <property type="entry name" value="FMN_red"/>
    <property type="match status" value="1"/>
</dbReference>
<dbReference type="OrthoDB" id="9805976at2"/>
<dbReference type="GO" id="GO:0016491">
    <property type="term" value="F:oxidoreductase activity"/>
    <property type="evidence" value="ECO:0007669"/>
    <property type="project" value="InterPro"/>
</dbReference>
<evidence type="ECO:0000256" key="1">
    <source>
        <dbReference type="ARBA" id="ARBA00022630"/>
    </source>
</evidence>
<evidence type="ECO:0000313" key="7">
    <source>
        <dbReference type="Proteomes" id="UP000051491"/>
    </source>
</evidence>
<dbReference type="AlphaFoldDB" id="A0A0R2JVK2"/>
<gene>
    <name evidence="6" type="ORF">IV43_GL002222</name>
    <name evidence="5" type="ORF">K8V00_07170</name>
</gene>
<dbReference type="PANTHER" id="PTHR43278:SF4">
    <property type="entry name" value="NAD(P)H-DEPENDENT FMN-CONTAINING OXIDOREDUCTASE YWQN-RELATED"/>
    <property type="match status" value="1"/>
</dbReference>
<proteinExistence type="predicted"/>
<dbReference type="EMBL" id="JQBK01000092">
    <property type="protein sequence ID" value="KRN81011.1"/>
    <property type="molecule type" value="Genomic_DNA"/>
</dbReference>
<dbReference type="STRING" id="89059.LAC1533_0612"/>
<evidence type="ECO:0000259" key="4">
    <source>
        <dbReference type="Pfam" id="PF03358"/>
    </source>
</evidence>
<protein>
    <submittedName>
        <fullName evidence="5">Flavodoxin family protein</fullName>
    </submittedName>
    <submittedName>
        <fullName evidence="6">NADPH-dependent FMN reductase</fullName>
    </submittedName>
</protein>
<reference evidence="5" key="3">
    <citation type="submission" date="2021-09" db="EMBL/GenBank/DDBJ databases">
        <authorList>
            <person name="Gilroy R."/>
        </authorList>
    </citation>
    <scope>NUCLEOTIDE SEQUENCE</scope>
    <source>
        <strain evidence="5">CHK174-6876</strain>
    </source>
</reference>
<organism evidence="6 7">
    <name type="scientific">Ligilactobacillus acidipiscis</name>
    <dbReference type="NCBI Taxonomy" id="89059"/>
    <lineage>
        <taxon>Bacteria</taxon>
        <taxon>Bacillati</taxon>
        <taxon>Bacillota</taxon>
        <taxon>Bacilli</taxon>
        <taxon>Lactobacillales</taxon>
        <taxon>Lactobacillaceae</taxon>
        <taxon>Ligilactobacillus</taxon>
    </lineage>
</organism>
<keyword evidence="3" id="KW-0472">Membrane</keyword>
<dbReference type="Gene3D" id="3.40.50.360">
    <property type="match status" value="1"/>
</dbReference>
<dbReference type="InterPro" id="IPR051796">
    <property type="entry name" value="ISF_SsuE-like"/>
</dbReference>
<keyword evidence="2" id="KW-0288">FMN</keyword>
<dbReference type="InterPro" id="IPR029039">
    <property type="entry name" value="Flavoprotein-like_sf"/>
</dbReference>
<keyword evidence="3" id="KW-1133">Transmembrane helix</keyword>
<dbReference type="EMBL" id="DYXG01000070">
    <property type="protein sequence ID" value="HJE97386.1"/>
    <property type="molecule type" value="Genomic_DNA"/>
</dbReference>
<evidence type="ECO:0000313" key="6">
    <source>
        <dbReference type="EMBL" id="KRN81011.1"/>
    </source>
</evidence>